<dbReference type="EMBL" id="JADHEI010000028">
    <property type="protein sequence ID" value="MBF2734936.1"/>
    <property type="molecule type" value="Genomic_DNA"/>
</dbReference>
<dbReference type="PRINTS" id="PR00625">
    <property type="entry name" value="JDOMAIN"/>
</dbReference>
<evidence type="ECO:0000313" key="5">
    <source>
        <dbReference type="Proteomes" id="UP000604381"/>
    </source>
</evidence>
<feature type="transmembrane region" description="Helical" evidence="2">
    <location>
        <begin position="252"/>
        <end position="268"/>
    </location>
</feature>
<proteinExistence type="predicted"/>
<evidence type="ECO:0000313" key="4">
    <source>
        <dbReference type="EMBL" id="MBF2734936.1"/>
    </source>
</evidence>
<dbReference type="Pfam" id="PF00226">
    <property type="entry name" value="DnaJ"/>
    <property type="match status" value="1"/>
</dbReference>
<dbReference type="InterPro" id="IPR051100">
    <property type="entry name" value="DnaJ_subfamily_B/C"/>
</dbReference>
<evidence type="ECO:0000256" key="2">
    <source>
        <dbReference type="SAM" id="Phobius"/>
    </source>
</evidence>
<feature type="transmembrane region" description="Helical" evidence="2">
    <location>
        <begin position="190"/>
        <end position="213"/>
    </location>
</feature>
<dbReference type="Proteomes" id="UP000604381">
    <property type="component" value="Unassembled WGS sequence"/>
</dbReference>
<dbReference type="AlphaFoldDB" id="A0A930Y2I8"/>
<dbReference type="SMART" id="SM00271">
    <property type="entry name" value="DnaJ"/>
    <property type="match status" value="1"/>
</dbReference>
<evidence type="ECO:0000256" key="1">
    <source>
        <dbReference type="ARBA" id="ARBA00023186"/>
    </source>
</evidence>
<gene>
    <name evidence="4" type="ORF">ISN26_02430</name>
</gene>
<organism evidence="4 5">
    <name type="scientific">Candidatus Amphirhobacter heronislandensis</name>
    <dbReference type="NCBI Taxonomy" id="1732024"/>
    <lineage>
        <taxon>Bacteria</taxon>
        <taxon>Pseudomonadati</taxon>
        <taxon>Pseudomonadota</taxon>
        <taxon>Gammaproteobacteria</taxon>
        <taxon>Candidatus Tethybacterales</taxon>
        <taxon>Candidatus Tethybacteraceae</taxon>
        <taxon>Candidatus Amphirhobacter</taxon>
    </lineage>
</organism>
<dbReference type="PANTHER" id="PTHR43908">
    <property type="entry name" value="AT29763P-RELATED"/>
    <property type="match status" value="1"/>
</dbReference>
<dbReference type="InterPro" id="IPR036869">
    <property type="entry name" value="J_dom_sf"/>
</dbReference>
<dbReference type="PROSITE" id="PS50076">
    <property type="entry name" value="DNAJ_2"/>
    <property type="match status" value="1"/>
</dbReference>
<sequence length="269" mass="30300">MRIKPGNSPFEVLGVDLHCSDDEVRKAYRRLAMKLHPDRNPSGGAEEEFKRVQASYQLLKSENSRARVRDIVTLYSAYAAAAEPGGKYAGPQTAEEFHAAAASFRNKRPRALWMEFKLAAVIALRLERMPLKMFVYVPFLLVCYNFLHPAGIEPPTVLRALWQGALAAFATDTIVEMARETTRYTLRSRVNNFVLLGLLGAMAIGILTSFGVIKADEEYMYALSLLLSVVAVYAWVVFCFMFQKYDPLWEPLLVWVGVGGVLYTMQFVL</sequence>
<keyword evidence="2" id="KW-0472">Membrane</keyword>
<feature type="domain" description="J" evidence="3">
    <location>
        <begin position="8"/>
        <end position="79"/>
    </location>
</feature>
<comment type="caution">
    <text evidence="4">The sequence shown here is derived from an EMBL/GenBank/DDBJ whole genome shotgun (WGS) entry which is preliminary data.</text>
</comment>
<keyword evidence="5" id="KW-1185">Reference proteome</keyword>
<evidence type="ECO:0000259" key="3">
    <source>
        <dbReference type="PROSITE" id="PS50076"/>
    </source>
</evidence>
<keyword evidence="1" id="KW-0143">Chaperone</keyword>
<accession>A0A930Y2I8</accession>
<name>A0A930Y2I8_9GAMM</name>
<feature type="transmembrane region" description="Helical" evidence="2">
    <location>
        <begin position="219"/>
        <end position="240"/>
    </location>
</feature>
<dbReference type="CDD" id="cd06257">
    <property type="entry name" value="DnaJ"/>
    <property type="match status" value="1"/>
</dbReference>
<dbReference type="SUPFAM" id="SSF46565">
    <property type="entry name" value="Chaperone J-domain"/>
    <property type="match status" value="1"/>
</dbReference>
<reference evidence="4" key="1">
    <citation type="submission" date="2020-10" db="EMBL/GenBank/DDBJ databases">
        <title>An improved Amphimedon queenslandica hologenome assembly reveals how three proteobacterial symbionts can extend the metabolic phenotypic of their marine sponge host.</title>
        <authorList>
            <person name="Degnan B."/>
            <person name="Degnan S."/>
            <person name="Xiang X."/>
        </authorList>
    </citation>
    <scope>NUCLEOTIDE SEQUENCE</scope>
    <source>
        <strain evidence="4">AqS2</strain>
    </source>
</reference>
<keyword evidence="2" id="KW-0812">Transmembrane</keyword>
<keyword evidence="2" id="KW-1133">Transmembrane helix</keyword>
<dbReference type="InterPro" id="IPR001623">
    <property type="entry name" value="DnaJ_domain"/>
</dbReference>
<dbReference type="Gene3D" id="1.10.287.110">
    <property type="entry name" value="DnaJ domain"/>
    <property type="match status" value="1"/>
</dbReference>
<protein>
    <submittedName>
        <fullName evidence="4">J domain-containing protein</fullName>
    </submittedName>
</protein>